<dbReference type="Pfam" id="PF11148">
    <property type="entry name" value="DUF2922"/>
    <property type="match status" value="1"/>
</dbReference>
<dbReference type="RefSeq" id="WP_115450690.1">
    <property type="nucleotide sequence ID" value="NZ_QNQT01000001.1"/>
</dbReference>
<name>A0A3D8GWF6_9BACI</name>
<comment type="caution">
    <text evidence="1">The sequence shown here is derived from an EMBL/GenBank/DDBJ whole genome shotgun (WGS) entry which is preliminary data.</text>
</comment>
<dbReference type="AlphaFoldDB" id="A0A3D8GWF6"/>
<keyword evidence="2" id="KW-1185">Reference proteome</keyword>
<gene>
    <name evidence="1" type="ORF">DRW41_04235</name>
</gene>
<dbReference type="InterPro" id="IPR021321">
    <property type="entry name" value="DUF2922"/>
</dbReference>
<evidence type="ECO:0000313" key="1">
    <source>
        <dbReference type="EMBL" id="RDU38775.1"/>
    </source>
</evidence>
<evidence type="ECO:0000313" key="2">
    <source>
        <dbReference type="Proteomes" id="UP000257144"/>
    </source>
</evidence>
<dbReference type="OrthoDB" id="2454247at2"/>
<reference evidence="1 2" key="1">
    <citation type="submission" date="2018-07" db="EMBL/GenBank/DDBJ databases">
        <title>Bacillus sp. YLB-04 draft genome sequence.</title>
        <authorList>
            <person name="Yu L."/>
            <person name="Tang X."/>
        </authorList>
    </citation>
    <scope>NUCLEOTIDE SEQUENCE [LARGE SCALE GENOMIC DNA]</scope>
    <source>
        <strain evidence="1 2">YLB-04</strain>
    </source>
</reference>
<proteinExistence type="predicted"/>
<organism evidence="1 2">
    <name type="scientific">Neobacillus piezotolerans</name>
    <dbReference type="NCBI Taxonomy" id="2259171"/>
    <lineage>
        <taxon>Bacteria</taxon>
        <taxon>Bacillati</taxon>
        <taxon>Bacillota</taxon>
        <taxon>Bacilli</taxon>
        <taxon>Bacillales</taxon>
        <taxon>Bacillaceae</taxon>
        <taxon>Neobacillus</taxon>
    </lineage>
</organism>
<dbReference type="Proteomes" id="UP000257144">
    <property type="component" value="Unassembled WGS sequence"/>
</dbReference>
<dbReference type="EMBL" id="QNQT01000001">
    <property type="protein sequence ID" value="RDU38775.1"/>
    <property type="molecule type" value="Genomic_DNA"/>
</dbReference>
<sequence>MAKTLELSFMTEAGKVSRLTIDNPKEPIDPAVVKLSMQQIIASGIFATPNGNYTAVEGARVIERNVTDYEIV</sequence>
<accession>A0A3D8GWF6</accession>
<protein>
    <submittedName>
        <fullName evidence="1">DUF2922 domain-containing protein</fullName>
    </submittedName>
</protein>